<protein>
    <submittedName>
        <fullName evidence="2">Helicase-associated domain-containing protein</fullName>
    </submittedName>
</protein>
<evidence type="ECO:0000313" key="2">
    <source>
        <dbReference type="EMBL" id="XBV86747.1"/>
    </source>
</evidence>
<proteinExistence type="predicted"/>
<dbReference type="RefSeq" id="WP_350244825.1">
    <property type="nucleotide sequence ID" value="NZ_CP158299.1"/>
</dbReference>
<dbReference type="InterPro" id="IPR032830">
    <property type="entry name" value="XPB/Ssl2_N"/>
</dbReference>
<accession>A0AAU7UEZ2</accession>
<name>A0AAU7UEZ2_9DEIO</name>
<reference evidence="2" key="1">
    <citation type="submission" date="2024-06" db="EMBL/GenBank/DDBJ databases">
        <title>Draft Genome Sequence of Deinococcus sonorensis Type Strain KR-87, a Biofilm Producing Representative of the Genus Deinococcus.</title>
        <authorList>
            <person name="Boren L.S."/>
            <person name="Grosso R.A."/>
            <person name="Hugenberg-Cox A.N."/>
            <person name="Hill J.T.E."/>
            <person name="Albert C.M."/>
            <person name="Tuohy J.M."/>
        </authorList>
    </citation>
    <scope>NUCLEOTIDE SEQUENCE</scope>
    <source>
        <strain evidence="2">KR-87</strain>
    </source>
</reference>
<gene>
    <name evidence="2" type="ORF">ABOD76_10675</name>
</gene>
<keyword evidence="2" id="KW-0378">Hydrolase</keyword>
<organism evidence="2">
    <name type="scientific">Deinococcus sonorensis KR-87</name>
    <dbReference type="NCBI Taxonomy" id="694439"/>
    <lineage>
        <taxon>Bacteria</taxon>
        <taxon>Thermotogati</taxon>
        <taxon>Deinococcota</taxon>
        <taxon>Deinococci</taxon>
        <taxon>Deinococcales</taxon>
        <taxon>Deinococcaceae</taxon>
        <taxon>Deinococcus</taxon>
    </lineage>
</organism>
<dbReference type="AlphaFoldDB" id="A0AAU7UEZ2"/>
<dbReference type="GO" id="GO:0004386">
    <property type="term" value="F:helicase activity"/>
    <property type="evidence" value="ECO:0007669"/>
    <property type="project" value="UniProtKB-KW"/>
</dbReference>
<keyword evidence="2" id="KW-0067">ATP-binding</keyword>
<evidence type="ECO:0000259" key="1">
    <source>
        <dbReference type="Pfam" id="PF13625"/>
    </source>
</evidence>
<dbReference type="EMBL" id="CP158299">
    <property type="protein sequence ID" value="XBV86747.1"/>
    <property type="molecule type" value="Genomic_DNA"/>
</dbReference>
<feature type="domain" description="Helicase XPB/Ssl2 N-terminal" evidence="1">
    <location>
        <begin position="393"/>
        <end position="493"/>
    </location>
</feature>
<keyword evidence="2" id="KW-0347">Helicase</keyword>
<keyword evidence="2" id="KW-0547">Nucleotide-binding</keyword>
<sequence>MSQPAGPGLRLDDLLERMAAPQLIRIAGRYAPGREARAMQRARTVISEALDDPQALRALVDDLTPLERYALGEVRRGGGRINGWQLLAGARARGLSVSRPVRVELYRHYPPARFDGAEVIWTLLADGLLLPTSLPNPFMESYGAGLDVGSPDLSADDRLLAALPETPPLPVRLGFPPAAAPPGSDPQLAQLHLLEVLRGVQAAGGLPYTRQGEYNRSALKRLARTVPAVPELELWLEVAVRCGVLVASESGVQPAPDALSGRVFRQDAAALLRKLARLYPALTAPLDEAGYALAHLSGLRSALMAVLTALPGPTTLSALAMALETVTPPVLRAPSWKGKADAWHGWLRHALSGPLHTLGLVALGSGEATDLVVAAAPALSGADAAVLPGPAWIVQPNFELLVYPAQLNGERLRLLSAAQALRFDRHSASYRLTRESVYAALEAGLTLETLLEGLSRASATALPAGVRSTLEGWAARRERMVLHTGVTLLEFPDTAERDAYRERRGGTAIGAALLLPPSPVTPAGAAVVRYDRPPARSLQVLPDGRLQRRGELDFLARRWLAALAERDGDTYTLRPAAPGQLPGAVVRELEARVEGELPAVLRLQLGVWSGVQPPPVLASATLLQHPQAAELAQYPQLADHLVGPLGPGLLLVQAGQEEALRAALAQLGLGPAATLSATPAASGGAADYEFPDDTRQKRALIERAIELGSNLQLMYQTETYHGWYGESRPGRTRQELVRPLQVVREGSTPYLLARRLPDGEDERIRIGYVLGLALR</sequence>
<dbReference type="KEGG" id="dsc:ABOD76_10675"/>
<dbReference type="Pfam" id="PF13625">
    <property type="entry name" value="Helicase_C_3"/>
    <property type="match status" value="1"/>
</dbReference>